<dbReference type="PROSITE" id="PS50240">
    <property type="entry name" value="TRYPSIN_DOM"/>
    <property type="match status" value="1"/>
</dbReference>
<sequence length="257" mass="29076">MFVTKYFHLFSICCLTVAQHATNNEDFSFVASLKRKSHFSNFHHFCTGSILGRRWILTAAHCFENIQGKPLDFFAVDVGSHYLSTGTRYPIANAFVHPEFVQSPQIYKNDLALVQLERPIADSPGVRAVELGTIRDWLEVPVVGVGWGRLSYNSGSVPEKRRVVNMTTIKYESCQAKHAQRQNLVDREMHICGVGTEGNTLCFGYSGAPLVDPYTGRQVAVFSTMEDCTPEYPFLFVRIELYIDWIRDITGLKLVLN</sequence>
<dbReference type="PROSITE" id="PS00134">
    <property type="entry name" value="TRYPSIN_HIS"/>
    <property type="match status" value="1"/>
</dbReference>
<evidence type="ECO:0000256" key="2">
    <source>
        <dbReference type="ARBA" id="ARBA00022670"/>
    </source>
</evidence>
<protein>
    <recommendedName>
        <fullName evidence="7">Peptidase S1 domain-containing protein</fullName>
    </recommendedName>
</protein>
<keyword evidence="5" id="KW-1015">Disulfide bond</keyword>
<dbReference type="PANTHER" id="PTHR24276">
    <property type="entry name" value="POLYSERASE-RELATED"/>
    <property type="match status" value="1"/>
</dbReference>
<dbReference type="InterPro" id="IPR043504">
    <property type="entry name" value="Peptidase_S1_PA_chymotrypsin"/>
</dbReference>
<accession>A0A8J6LCQ1</accession>
<dbReference type="Gene3D" id="2.40.10.10">
    <property type="entry name" value="Trypsin-like serine proteases"/>
    <property type="match status" value="1"/>
</dbReference>
<feature type="domain" description="Peptidase S1" evidence="7">
    <location>
        <begin position="16"/>
        <end position="251"/>
    </location>
</feature>
<dbReference type="InterPro" id="IPR009003">
    <property type="entry name" value="Peptidase_S1_PA"/>
</dbReference>
<dbReference type="EMBL" id="JABDTM020019557">
    <property type="protein sequence ID" value="KAH0817404.1"/>
    <property type="molecule type" value="Genomic_DNA"/>
</dbReference>
<dbReference type="Proteomes" id="UP000719412">
    <property type="component" value="Unassembled WGS sequence"/>
</dbReference>
<keyword evidence="9" id="KW-1185">Reference proteome</keyword>
<proteinExistence type="inferred from homology"/>
<dbReference type="AlphaFoldDB" id="A0A8J6LCQ1"/>
<gene>
    <name evidence="8" type="ORF">GEV33_005387</name>
</gene>
<keyword evidence="2" id="KW-0645">Protease</keyword>
<dbReference type="Pfam" id="PF00089">
    <property type="entry name" value="Trypsin"/>
    <property type="match status" value="1"/>
</dbReference>
<keyword evidence="6" id="KW-0732">Signal</keyword>
<dbReference type="SUPFAM" id="SSF50494">
    <property type="entry name" value="Trypsin-like serine proteases"/>
    <property type="match status" value="1"/>
</dbReference>
<dbReference type="GO" id="GO:0006508">
    <property type="term" value="P:proteolysis"/>
    <property type="evidence" value="ECO:0007669"/>
    <property type="project" value="UniProtKB-KW"/>
</dbReference>
<keyword evidence="4" id="KW-0720">Serine protease</keyword>
<organism evidence="8 9">
    <name type="scientific">Tenebrio molitor</name>
    <name type="common">Yellow mealworm beetle</name>
    <dbReference type="NCBI Taxonomy" id="7067"/>
    <lineage>
        <taxon>Eukaryota</taxon>
        <taxon>Metazoa</taxon>
        <taxon>Ecdysozoa</taxon>
        <taxon>Arthropoda</taxon>
        <taxon>Hexapoda</taxon>
        <taxon>Insecta</taxon>
        <taxon>Pterygota</taxon>
        <taxon>Neoptera</taxon>
        <taxon>Endopterygota</taxon>
        <taxon>Coleoptera</taxon>
        <taxon>Polyphaga</taxon>
        <taxon>Cucujiformia</taxon>
        <taxon>Tenebrionidae</taxon>
        <taxon>Tenebrio</taxon>
    </lineage>
</organism>
<dbReference type="PANTHER" id="PTHR24276:SF98">
    <property type="entry name" value="FI18310P1-RELATED"/>
    <property type="match status" value="1"/>
</dbReference>
<evidence type="ECO:0000313" key="9">
    <source>
        <dbReference type="Proteomes" id="UP000719412"/>
    </source>
</evidence>
<dbReference type="PRINTS" id="PR00722">
    <property type="entry name" value="CHYMOTRYPSIN"/>
</dbReference>
<feature type="signal peptide" evidence="6">
    <location>
        <begin position="1"/>
        <end position="18"/>
    </location>
</feature>
<comment type="similarity">
    <text evidence="1">Belongs to the peptidase S1 family.</text>
</comment>
<reference evidence="8" key="2">
    <citation type="submission" date="2021-08" db="EMBL/GenBank/DDBJ databases">
        <authorList>
            <person name="Eriksson T."/>
        </authorList>
    </citation>
    <scope>NUCLEOTIDE SEQUENCE</scope>
    <source>
        <strain evidence="8">Stoneville</strain>
        <tissue evidence="8">Whole head</tissue>
    </source>
</reference>
<evidence type="ECO:0000256" key="1">
    <source>
        <dbReference type="ARBA" id="ARBA00007664"/>
    </source>
</evidence>
<name>A0A8J6LCQ1_TENMO</name>
<keyword evidence="3" id="KW-0378">Hydrolase</keyword>
<evidence type="ECO:0000313" key="8">
    <source>
        <dbReference type="EMBL" id="KAH0817404.1"/>
    </source>
</evidence>
<dbReference type="InterPro" id="IPR001314">
    <property type="entry name" value="Peptidase_S1A"/>
</dbReference>
<evidence type="ECO:0000256" key="4">
    <source>
        <dbReference type="ARBA" id="ARBA00022825"/>
    </source>
</evidence>
<dbReference type="CDD" id="cd00190">
    <property type="entry name" value="Tryp_SPc"/>
    <property type="match status" value="1"/>
</dbReference>
<dbReference type="InterPro" id="IPR018114">
    <property type="entry name" value="TRYPSIN_HIS"/>
</dbReference>
<evidence type="ECO:0000256" key="5">
    <source>
        <dbReference type="ARBA" id="ARBA00023157"/>
    </source>
</evidence>
<comment type="caution">
    <text evidence="8">The sequence shown here is derived from an EMBL/GenBank/DDBJ whole genome shotgun (WGS) entry which is preliminary data.</text>
</comment>
<feature type="chain" id="PRO_5035248193" description="Peptidase S1 domain-containing protein" evidence="6">
    <location>
        <begin position="19"/>
        <end position="257"/>
    </location>
</feature>
<reference evidence="8" key="1">
    <citation type="journal article" date="2020" name="J Insects Food Feed">
        <title>The yellow mealworm (Tenebrio molitor) genome: a resource for the emerging insects as food and feed industry.</title>
        <authorList>
            <person name="Eriksson T."/>
            <person name="Andere A."/>
            <person name="Kelstrup H."/>
            <person name="Emery V."/>
            <person name="Picard C."/>
        </authorList>
    </citation>
    <scope>NUCLEOTIDE SEQUENCE</scope>
    <source>
        <strain evidence="8">Stoneville</strain>
        <tissue evidence="8">Whole head</tissue>
    </source>
</reference>
<dbReference type="InterPro" id="IPR001254">
    <property type="entry name" value="Trypsin_dom"/>
</dbReference>
<dbReference type="InterPro" id="IPR050430">
    <property type="entry name" value="Peptidase_S1"/>
</dbReference>
<evidence type="ECO:0000256" key="3">
    <source>
        <dbReference type="ARBA" id="ARBA00022801"/>
    </source>
</evidence>
<dbReference type="GO" id="GO:0004252">
    <property type="term" value="F:serine-type endopeptidase activity"/>
    <property type="evidence" value="ECO:0007669"/>
    <property type="project" value="InterPro"/>
</dbReference>
<evidence type="ECO:0000259" key="7">
    <source>
        <dbReference type="PROSITE" id="PS50240"/>
    </source>
</evidence>
<evidence type="ECO:0000256" key="6">
    <source>
        <dbReference type="SAM" id="SignalP"/>
    </source>
</evidence>
<dbReference type="SMART" id="SM00020">
    <property type="entry name" value="Tryp_SPc"/>
    <property type="match status" value="1"/>
</dbReference>